<dbReference type="PATRIC" id="fig|1359161.3.peg.909"/>
<accession>A0A0F3NDI3</accession>
<dbReference type="Proteomes" id="UP000033754">
    <property type="component" value="Unassembled WGS sequence"/>
</dbReference>
<evidence type="ECO:0000313" key="1">
    <source>
        <dbReference type="EMBL" id="KJV65816.1"/>
    </source>
</evidence>
<comment type="caution">
    <text evidence="1">The sequence shown here is derived from an EMBL/GenBank/DDBJ whole genome shotgun (WGS) entry which is preliminary data.</text>
</comment>
<gene>
    <name evidence="1" type="ORF">EPHNCH_0813</name>
</gene>
<dbReference type="EMBL" id="LANT01000004">
    <property type="protein sequence ID" value="KJV65816.1"/>
    <property type="molecule type" value="Genomic_DNA"/>
</dbReference>
<reference evidence="1 2" key="1">
    <citation type="submission" date="2015-01" db="EMBL/GenBank/DDBJ databases">
        <title>Genome Sequencing of Rickettsiales.</title>
        <authorList>
            <person name="Daugherty S.C."/>
            <person name="Su Q."/>
            <person name="Abolude K."/>
            <person name="Beier-Sexton M."/>
            <person name="Carlyon J.A."/>
            <person name="Carter R."/>
            <person name="Day N.P."/>
            <person name="Dumler S.J."/>
            <person name="Dyachenko V."/>
            <person name="Godinez A."/>
            <person name="Kurtti T.J."/>
            <person name="Lichay M."/>
            <person name="Mullins K.E."/>
            <person name="Ott S."/>
            <person name="Pappas-Brown V."/>
            <person name="Paris D.H."/>
            <person name="Patel P."/>
            <person name="Richards A.L."/>
            <person name="Sadzewicz L."/>
            <person name="Sears K."/>
            <person name="Seidman D."/>
            <person name="Sengamalay N."/>
            <person name="Stenos J."/>
            <person name="Tallon L.J."/>
            <person name="Vincent G."/>
            <person name="Fraser C.M."/>
            <person name="Munderloh U."/>
            <person name="Dunning-Hotopp J.C."/>
        </authorList>
    </citation>
    <scope>NUCLEOTIDE SEQUENCE [LARGE SCALE GENOMIC DNA]</scope>
    <source>
        <strain evidence="1 2">NCH-1</strain>
    </source>
</reference>
<name>A0A0F3NDI3_ANAPH</name>
<protein>
    <submittedName>
        <fullName evidence="1">Uncharacterized protein</fullName>
    </submittedName>
</protein>
<organism evidence="1 2">
    <name type="scientific">Anaplasma phagocytophilum str. NCH-1</name>
    <dbReference type="NCBI Taxonomy" id="1359161"/>
    <lineage>
        <taxon>Bacteria</taxon>
        <taxon>Pseudomonadati</taxon>
        <taxon>Pseudomonadota</taxon>
        <taxon>Alphaproteobacteria</taxon>
        <taxon>Rickettsiales</taxon>
        <taxon>Anaplasmataceae</taxon>
        <taxon>Anaplasma</taxon>
        <taxon>phagocytophilum group</taxon>
    </lineage>
</organism>
<proteinExistence type="predicted"/>
<dbReference type="AlphaFoldDB" id="A0A0F3NDI3"/>
<evidence type="ECO:0000313" key="2">
    <source>
        <dbReference type="Proteomes" id="UP000033754"/>
    </source>
</evidence>
<sequence>MIWFAARDYYLRSLWFMIENGNSEQDITVASNLYRICLPEHKTI</sequence>